<reference evidence="15" key="1">
    <citation type="submission" date="2017-09" db="EMBL/GenBank/DDBJ databases">
        <title>FDA dAtabase for Regulatory Grade micrObial Sequences (FDA-ARGOS): Supporting development and validation of Infectious Disease Dx tests.</title>
        <authorList>
            <person name="Minogue T."/>
            <person name="Wolcott M."/>
            <person name="Wasieloski L."/>
            <person name="Aguilar W."/>
            <person name="Moore D."/>
            <person name="Tallon L."/>
            <person name="Sadzewicz L."/>
            <person name="Ott S."/>
            <person name="Zhao X."/>
            <person name="Nagaraj S."/>
            <person name="Vavikolanu K."/>
            <person name="Aluvathingal J."/>
            <person name="Nadendla S."/>
            <person name="Sichtig H."/>
        </authorList>
    </citation>
    <scope>NUCLEOTIDE SEQUENCE [LARGE SCALE GENOMIC DNA]</scope>
    <source>
        <strain evidence="15">FDAARGOS_387</strain>
    </source>
</reference>
<reference evidence="13" key="2">
    <citation type="submission" date="2017-09" db="EMBL/GenBank/DDBJ databases">
        <title>FDA dAtabase for Regulatory Grade micrObial Sequences (FDA-ARGOS): Supporting development and validation of Infectious Disease Dx tests.</title>
        <authorList>
            <person name="Minogue T."/>
            <person name="Wolcott M."/>
            <person name="Wasieloski L."/>
            <person name="Aguilar W."/>
            <person name="Moore D."/>
            <person name="Tallon L.J."/>
            <person name="Sadzewicz L."/>
            <person name="Ott S."/>
            <person name="Zhao X."/>
            <person name="Nagaraj S."/>
            <person name="Vavikolanu K."/>
            <person name="Aluvathingal J."/>
            <person name="Nadendla S."/>
            <person name="Sichtig H."/>
        </authorList>
    </citation>
    <scope>NUCLEOTIDE SEQUENCE</scope>
    <source>
        <strain evidence="13">FDAARGOS_387</strain>
    </source>
</reference>
<proteinExistence type="inferred from homology"/>
<evidence type="ECO:0000256" key="7">
    <source>
        <dbReference type="ARBA" id="ARBA00023004"/>
    </source>
</evidence>
<dbReference type="InterPro" id="IPR017927">
    <property type="entry name" value="FAD-bd_FR_type"/>
</dbReference>
<dbReference type="Pfam" id="PF00175">
    <property type="entry name" value="NAD_binding_1"/>
    <property type="match status" value="1"/>
</dbReference>
<dbReference type="GO" id="GO:0046872">
    <property type="term" value="F:metal ion binding"/>
    <property type="evidence" value="ECO:0007669"/>
    <property type="project" value="UniProtKB-KW"/>
</dbReference>
<dbReference type="InterPro" id="IPR008333">
    <property type="entry name" value="Cbr1-like_FAD-bd_dom"/>
</dbReference>
<dbReference type="PANTHER" id="PTHR47354">
    <property type="entry name" value="NADH OXIDOREDUCTASE HCR"/>
    <property type="match status" value="1"/>
</dbReference>
<evidence type="ECO:0000256" key="5">
    <source>
        <dbReference type="ARBA" id="ARBA00022827"/>
    </source>
</evidence>
<dbReference type="SUPFAM" id="SSF63380">
    <property type="entry name" value="Riboflavin synthase domain-like"/>
    <property type="match status" value="1"/>
</dbReference>
<gene>
    <name evidence="14" type="primary">hcr</name>
    <name evidence="13" type="ORF">CRN84_19700</name>
    <name evidence="14" type="ORF">NCTC12282_05395</name>
</gene>
<dbReference type="InterPro" id="IPR006058">
    <property type="entry name" value="2Fe2S_fd_BS"/>
</dbReference>
<dbReference type="InterPro" id="IPR001433">
    <property type="entry name" value="OxRdtase_FAD/NAD-bd"/>
</dbReference>
<evidence type="ECO:0000256" key="4">
    <source>
        <dbReference type="ARBA" id="ARBA00022723"/>
    </source>
</evidence>
<dbReference type="NCBIfam" id="NF007964">
    <property type="entry name" value="PRK10684.1"/>
    <property type="match status" value="1"/>
</dbReference>
<dbReference type="Gene3D" id="2.40.30.10">
    <property type="entry name" value="Translation factors"/>
    <property type="match status" value="1"/>
</dbReference>
<protein>
    <submittedName>
        <fullName evidence="13 14">NADH oxidoreductase</fullName>
        <ecNumber evidence="14">1.-.-.-</ecNumber>
    </submittedName>
</protein>
<dbReference type="Gene3D" id="3.10.20.30">
    <property type="match status" value="1"/>
</dbReference>
<feature type="domain" description="2Fe-2S ferredoxin-type" evidence="11">
    <location>
        <begin position="250"/>
        <end position="335"/>
    </location>
</feature>
<dbReference type="EC" id="1.-.-.-" evidence="14"/>
<keyword evidence="15" id="KW-1185">Reference proteome</keyword>
<evidence type="ECO:0000256" key="3">
    <source>
        <dbReference type="ARBA" id="ARBA00022714"/>
    </source>
</evidence>
<evidence type="ECO:0000256" key="10">
    <source>
        <dbReference type="ARBA" id="ARBA00061434"/>
    </source>
</evidence>
<dbReference type="InterPro" id="IPR036010">
    <property type="entry name" value="2Fe-2S_ferredoxin-like_sf"/>
</dbReference>
<comment type="cofactor">
    <cofactor evidence="9">
        <name>[2Fe-2S] cluster</name>
        <dbReference type="ChEBI" id="CHEBI:190135"/>
    </cofactor>
</comment>
<dbReference type="SUPFAM" id="SSF54292">
    <property type="entry name" value="2Fe-2S ferredoxin-like"/>
    <property type="match status" value="1"/>
</dbReference>
<reference evidence="14 16" key="3">
    <citation type="submission" date="2019-03" db="EMBL/GenBank/DDBJ databases">
        <authorList>
            <consortium name="Pathogen Informatics"/>
        </authorList>
    </citation>
    <scope>NUCLEOTIDE SEQUENCE [LARGE SCALE GENOMIC DNA]</scope>
    <source>
        <strain evidence="14 16">NCTC12282</strain>
    </source>
</reference>
<sequence>MTMPTPLCPNPMQIHSIHQETADVWTLELIAQDFYPYLPGQYALVSIRDSDTSLRAYTISSSPGLSRFITLTVRCLTGGEGSTWLTHEVKPGNTLWLSDAQGEFTCANKADNHYLMLAGGCGVTPIMSMSRWILARQPDSHLIVFYNVRSPSDVVFAEEWQQLSNRYPQQLTLHLMFENDAVEGQLSGRISQQLLAEKVPDIAQRTVMTCGPSAYMNAVEKISLSMGVPNERFHKEQFHTAAECISGDEPQISLIIRSLNQTFTTPVGTTLLFALEQNKVPVIAACRAGVCGSCKTKVIKGQYTTTSQMSLTQDEIDQGYVLACSCQLQGDTELA</sequence>
<keyword evidence="7" id="KW-0408">Iron</keyword>
<dbReference type="CDD" id="cd06215">
    <property type="entry name" value="FNR_iron_sulfur_binding_1"/>
    <property type="match status" value="1"/>
</dbReference>
<dbReference type="STRING" id="1111728.GCA_000427805_03896"/>
<dbReference type="PROSITE" id="PS51085">
    <property type="entry name" value="2FE2S_FER_2"/>
    <property type="match status" value="1"/>
</dbReference>
<dbReference type="InterPro" id="IPR039261">
    <property type="entry name" value="FNR_nucleotide-bd"/>
</dbReference>
<dbReference type="PROSITE" id="PS51384">
    <property type="entry name" value="FAD_FR"/>
    <property type="match status" value="1"/>
</dbReference>
<evidence type="ECO:0000256" key="1">
    <source>
        <dbReference type="ARBA" id="ARBA00001974"/>
    </source>
</evidence>
<dbReference type="CDD" id="cd00207">
    <property type="entry name" value="fer2"/>
    <property type="match status" value="1"/>
</dbReference>
<dbReference type="GO" id="GO:0016491">
    <property type="term" value="F:oxidoreductase activity"/>
    <property type="evidence" value="ECO:0007669"/>
    <property type="project" value="UniProtKB-KW"/>
</dbReference>
<dbReference type="Proteomes" id="UP000224974">
    <property type="component" value="Unassembled WGS sequence"/>
</dbReference>
<feature type="domain" description="FAD-binding FR-type" evidence="12">
    <location>
        <begin position="7"/>
        <end position="107"/>
    </location>
</feature>
<evidence type="ECO:0000313" key="15">
    <source>
        <dbReference type="Proteomes" id="UP000224974"/>
    </source>
</evidence>
<comment type="similarity">
    <text evidence="10">In the N-terminal section; belongs to the FAD-binding oxidoreductase type 6 family.</text>
</comment>
<keyword evidence="2" id="KW-0285">Flavoprotein</keyword>
<dbReference type="AlphaFoldDB" id="A0A2C6DJJ7"/>
<dbReference type="PRINTS" id="PR00371">
    <property type="entry name" value="FPNCR"/>
</dbReference>
<evidence type="ECO:0000259" key="11">
    <source>
        <dbReference type="PROSITE" id="PS51085"/>
    </source>
</evidence>
<dbReference type="Pfam" id="PF00970">
    <property type="entry name" value="FAD_binding_6"/>
    <property type="match status" value="1"/>
</dbReference>
<dbReference type="EMBL" id="PDDX01000001">
    <property type="protein sequence ID" value="PHI31406.1"/>
    <property type="molecule type" value="Genomic_DNA"/>
</dbReference>
<keyword evidence="6 14" id="KW-0560">Oxidoreductase</keyword>
<keyword evidence="4" id="KW-0479">Metal-binding</keyword>
<dbReference type="InterPro" id="IPR050415">
    <property type="entry name" value="MRET"/>
</dbReference>
<dbReference type="Pfam" id="PF00111">
    <property type="entry name" value="Fer2"/>
    <property type="match status" value="1"/>
</dbReference>
<name>A0A2C6DJJ7_9GAMM</name>
<dbReference type="PRINTS" id="PR00406">
    <property type="entry name" value="CYTB5RDTASE"/>
</dbReference>
<dbReference type="InterPro" id="IPR001041">
    <property type="entry name" value="2Fe-2S_ferredoxin-type"/>
</dbReference>
<accession>A0A2C6DJJ7</accession>
<dbReference type="PROSITE" id="PS00197">
    <property type="entry name" value="2FE2S_FER_1"/>
    <property type="match status" value="1"/>
</dbReference>
<dbReference type="EMBL" id="CAADJA010000002">
    <property type="protein sequence ID" value="VFS51746.1"/>
    <property type="molecule type" value="Genomic_DNA"/>
</dbReference>
<evidence type="ECO:0000256" key="6">
    <source>
        <dbReference type="ARBA" id="ARBA00023002"/>
    </source>
</evidence>
<evidence type="ECO:0000313" key="16">
    <source>
        <dbReference type="Proteomes" id="UP000373449"/>
    </source>
</evidence>
<evidence type="ECO:0000256" key="9">
    <source>
        <dbReference type="ARBA" id="ARBA00034078"/>
    </source>
</evidence>
<dbReference type="InterPro" id="IPR012675">
    <property type="entry name" value="Beta-grasp_dom_sf"/>
</dbReference>
<dbReference type="GO" id="GO:0051537">
    <property type="term" value="F:2 iron, 2 sulfur cluster binding"/>
    <property type="evidence" value="ECO:0007669"/>
    <property type="project" value="UniProtKB-KW"/>
</dbReference>
<dbReference type="Gene3D" id="3.40.50.80">
    <property type="entry name" value="Nucleotide-binding domain of ferredoxin-NADP reductase (FNR) module"/>
    <property type="match status" value="1"/>
</dbReference>
<evidence type="ECO:0000256" key="2">
    <source>
        <dbReference type="ARBA" id="ARBA00022630"/>
    </source>
</evidence>
<dbReference type="PANTHER" id="PTHR47354:SF6">
    <property type="entry name" value="NADH OXIDOREDUCTASE HCR"/>
    <property type="match status" value="1"/>
</dbReference>
<dbReference type="OrthoDB" id="9796486at2"/>
<keyword evidence="5" id="KW-0274">FAD</keyword>
<keyword evidence="3" id="KW-0001">2Fe-2S</keyword>
<evidence type="ECO:0000256" key="8">
    <source>
        <dbReference type="ARBA" id="ARBA00023014"/>
    </source>
</evidence>
<evidence type="ECO:0000259" key="12">
    <source>
        <dbReference type="PROSITE" id="PS51384"/>
    </source>
</evidence>
<dbReference type="SUPFAM" id="SSF52343">
    <property type="entry name" value="Ferredoxin reductase-like, C-terminal NADP-linked domain"/>
    <property type="match status" value="1"/>
</dbReference>
<dbReference type="RefSeq" id="WP_029093561.1">
    <property type="nucleotide sequence ID" value="NZ_CAADJA010000002.1"/>
</dbReference>
<keyword evidence="8" id="KW-0411">Iron-sulfur</keyword>
<evidence type="ECO:0000313" key="13">
    <source>
        <dbReference type="EMBL" id="PHI31406.1"/>
    </source>
</evidence>
<dbReference type="InterPro" id="IPR017938">
    <property type="entry name" value="Riboflavin_synthase-like_b-brl"/>
</dbReference>
<evidence type="ECO:0000313" key="14">
    <source>
        <dbReference type="EMBL" id="VFS51746.1"/>
    </source>
</evidence>
<comment type="cofactor">
    <cofactor evidence="1">
        <name>FAD</name>
        <dbReference type="ChEBI" id="CHEBI:57692"/>
    </cofactor>
</comment>
<organism evidence="13 15">
    <name type="scientific">Budvicia aquatica</name>
    <dbReference type="NCBI Taxonomy" id="82979"/>
    <lineage>
        <taxon>Bacteria</taxon>
        <taxon>Pseudomonadati</taxon>
        <taxon>Pseudomonadota</taxon>
        <taxon>Gammaproteobacteria</taxon>
        <taxon>Enterobacterales</taxon>
        <taxon>Budviciaceae</taxon>
        <taxon>Budvicia</taxon>
    </lineage>
</organism>
<dbReference type="InterPro" id="IPR001709">
    <property type="entry name" value="Flavoprot_Pyr_Nucl_cyt_Rdtase"/>
</dbReference>
<dbReference type="Proteomes" id="UP000373449">
    <property type="component" value="Unassembled WGS sequence"/>
</dbReference>